<feature type="compositionally biased region" description="Pro residues" evidence="1">
    <location>
        <begin position="73"/>
        <end position="90"/>
    </location>
</feature>
<dbReference type="RefSeq" id="XP_009228601.1">
    <property type="nucleotide sequence ID" value="XM_009230337.1"/>
</dbReference>
<gene>
    <name evidence="4" type="primary">20352898</name>
    <name evidence="3" type="ORF">GGTG_12440</name>
</gene>
<evidence type="ECO:0000256" key="1">
    <source>
        <dbReference type="SAM" id="MobiDB-lite"/>
    </source>
</evidence>
<evidence type="ECO:0000256" key="2">
    <source>
        <dbReference type="SAM" id="SignalP"/>
    </source>
</evidence>
<dbReference type="VEuPathDB" id="FungiDB:GGTG_12440"/>
<dbReference type="HOGENOM" id="CLU_086733_0_0_1"/>
<dbReference type="EMBL" id="GL385402">
    <property type="protein sequence ID" value="EJT70267.1"/>
    <property type="molecule type" value="Genomic_DNA"/>
</dbReference>
<keyword evidence="2" id="KW-0732">Signal</keyword>
<name>J3PG14_GAET3</name>
<evidence type="ECO:0000313" key="3">
    <source>
        <dbReference type="EMBL" id="EJT70267.1"/>
    </source>
</evidence>
<accession>J3PG14</accession>
<feature type="signal peptide" evidence="2">
    <location>
        <begin position="1"/>
        <end position="18"/>
    </location>
</feature>
<evidence type="ECO:0000313" key="5">
    <source>
        <dbReference type="Proteomes" id="UP000006039"/>
    </source>
</evidence>
<feature type="compositionally biased region" description="Low complexity" evidence="1">
    <location>
        <begin position="52"/>
        <end position="72"/>
    </location>
</feature>
<keyword evidence="5" id="KW-1185">Reference proteome</keyword>
<reference evidence="3" key="3">
    <citation type="submission" date="2010-09" db="EMBL/GenBank/DDBJ databases">
        <title>Annotation of Gaeumannomyces graminis var. tritici R3-111a-1.</title>
        <authorList>
            <consortium name="The Broad Institute Genome Sequencing Platform"/>
            <person name="Ma L.-J."/>
            <person name="Dead R."/>
            <person name="Young S.K."/>
            <person name="Zeng Q."/>
            <person name="Gargeya S."/>
            <person name="Fitzgerald M."/>
            <person name="Haas B."/>
            <person name="Abouelleil A."/>
            <person name="Alvarado L."/>
            <person name="Arachchi H.M."/>
            <person name="Berlin A."/>
            <person name="Brown A."/>
            <person name="Chapman S.B."/>
            <person name="Chen Z."/>
            <person name="Dunbar C."/>
            <person name="Freedman E."/>
            <person name="Gearin G."/>
            <person name="Gellesch M."/>
            <person name="Goldberg J."/>
            <person name="Griggs A."/>
            <person name="Gujja S."/>
            <person name="Heiman D."/>
            <person name="Howarth C."/>
            <person name="Larson L."/>
            <person name="Lui A."/>
            <person name="MacDonald P.J.P."/>
            <person name="Mehta T."/>
            <person name="Montmayeur A."/>
            <person name="Murphy C."/>
            <person name="Neiman D."/>
            <person name="Pearson M."/>
            <person name="Priest M."/>
            <person name="Roberts A."/>
            <person name="Saif S."/>
            <person name="Shea T."/>
            <person name="Shenoy N."/>
            <person name="Sisk P."/>
            <person name="Stolte C."/>
            <person name="Sykes S."/>
            <person name="Yandava C."/>
            <person name="Wortman J."/>
            <person name="Nusbaum C."/>
            <person name="Birren B."/>
        </authorList>
    </citation>
    <scope>NUCLEOTIDE SEQUENCE</scope>
    <source>
        <strain evidence="3">R3-111a-1</strain>
    </source>
</reference>
<dbReference type="GeneID" id="20352898"/>
<reference evidence="3" key="2">
    <citation type="submission" date="2010-07" db="EMBL/GenBank/DDBJ databases">
        <authorList>
            <consortium name="The Broad Institute Genome Sequencing Platform"/>
            <consortium name="Broad Institute Genome Sequencing Center for Infectious Disease"/>
            <person name="Ma L.-J."/>
            <person name="Dead R."/>
            <person name="Young S."/>
            <person name="Zeng Q."/>
            <person name="Koehrsen M."/>
            <person name="Alvarado L."/>
            <person name="Berlin A."/>
            <person name="Chapman S.B."/>
            <person name="Chen Z."/>
            <person name="Freedman E."/>
            <person name="Gellesch M."/>
            <person name="Goldberg J."/>
            <person name="Griggs A."/>
            <person name="Gujja S."/>
            <person name="Heilman E.R."/>
            <person name="Heiman D."/>
            <person name="Hepburn T."/>
            <person name="Howarth C."/>
            <person name="Jen D."/>
            <person name="Larson L."/>
            <person name="Mehta T."/>
            <person name="Neiman D."/>
            <person name="Pearson M."/>
            <person name="Roberts A."/>
            <person name="Saif S."/>
            <person name="Shea T."/>
            <person name="Shenoy N."/>
            <person name="Sisk P."/>
            <person name="Stolte C."/>
            <person name="Sykes S."/>
            <person name="Walk T."/>
            <person name="White J."/>
            <person name="Yandava C."/>
            <person name="Haas B."/>
            <person name="Nusbaum C."/>
            <person name="Birren B."/>
        </authorList>
    </citation>
    <scope>NUCLEOTIDE SEQUENCE</scope>
    <source>
        <strain evidence="3">R3-111a-1</strain>
    </source>
</reference>
<dbReference type="Proteomes" id="UP000006039">
    <property type="component" value="Unassembled WGS sequence"/>
</dbReference>
<dbReference type="eggNOG" id="ENOG502SHHY">
    <property type="taxonomic scope" value="Eukaryota"/>
</dbReference>
<sequence>MQLISAVLLLAASALVSAAPQGRAPAKDAAGTPPGVVPGFVPGQVPGGAVQGGAPSAPARGRPNRNNGRPNNQTPPPPPNATPNPNPSSPPAAGRPTGGGGGGSISADLVPSFGVERGVNPNARQRGSCDGANGVLISCSCPPDRAAFVAKLGQAVAQGNVFGTPISFDTDPANQSPAANRNRATAMLVVLQSLDGTKGVGCPGAAAPNFVAQQRSGVRSR</sequence>
<feature type="region of interest" description="Disordered" evidence="1">
    <location>
        <begin position="21"/>
        <end position="110"/>
    </location>
</feature>
<feature type="chain" id="PRO_5015095251" evidence="2">
    <location>
        <begin position="19"/>
        <end position="221"/>
    </location>
</feature>
<reference evidence="5" key="1">
    <citation type="submission" date="2010-07" db="EMBL/GenBank/DDBJ databases">
        <title>The genome sequence of Gaeumannomyces graminis var. tritici strain R3-111a-1.</title>
        <authorList>
            <consortium name="The Broad Institute Genome Sequencing Platform"/>
            <person name="Ma L.-J."/>
            <person name="Dead R."/>
            <person name="Young S."/>
            <person name="Zeng Q."/>
            <person name="Koehrsen M."/>
            <person name="Alvarado L."/>
            <person name="Berlin A."/>
            <person name="Chapman S.B."/>
            <person name="Chen Z."/>
            <person name="Freedman E."/>
            <person name="Gellesch M."/>
            <person name="Goldberg J."/>
            <person name="Griggs A."/>
            <person name="Gujja S."/>
            <person name="Heilman E.R."/>
            <person name="Heiman D."/>
            <person name="Hepburn T."/>
            <person name="Howarth C."/>
            <person name="Jen D."/>
            <person name="Larson L."/>
            <person name="Mehta T."/>
            <person name="Neiman D."/>
            <person name="Pearson M."/>
            <person name="Roberts A."/>
            <person name="Saif S."/>
            <person name="Shea T."/>
            <person name="Shenoy N."/>
            <person name="Sisk P."/>
            <person name="Stolte C."/>
            <person name="Sykes S."/>
            <person name="Walk T."/>
            <person name="White J."/>
            <person name="Yandava C."/>
            <person name="Haas B."/>
            <person name="Nusbaum C."/>
            <person name="Birren B."/>
        </authorList>
    </citation>
    <scope>NUCLEOTIDE SEQUENCE [LARGE SCALE GENOMIC DNA]</scope>
    <source>
        <strain evidence="5">R3-111a-1</strain>
    </source>
</reference>
<dbReference type="EnsemblFungi" id="EJT70267">
    <property type="protein sequence ID" value="EJT70267"/>
    <property type="gene ID" value="GGTG_12440"/>
</dbReference>
<protein>
    <submittedName>
        <fullName evidence="3 4">Uncharacterized protein</fullName>
    </submittedName>
</protein>
<organism evidence="3">
    <name type="scientific">Gaeumannomyces tritici (strain R3-111a-1)</name>
    <name type="common">Wheat and barley take-all root rot fungus</name>
    <name type="synonym">Gaeumannomyces graminis var. tritici</name>
    <dbReference type="NCBI Taxonomy" id="644352"/>
    <lineage>
        <taxon>Eukaryota</taxon>
        <taxon>Fungi</taxon>
        <taxon>Dikarya</taxon>
        <taxon>Ascomycota</taxon>
        <taxon>Pezizomycotina</taxon>
        <taxon>Sordariomycetes</taxon>
        <taxon>Sordariomycetidae</taxon>
        <taxon>Magnaporthales</taxon>
        <taxon>Magnaporthaceae</taxon>
        <taxon>Gaeumannomyces</taxon>
    </lineage>
</organism>
<feature type="compositionally biased region" description="Low complexity" evidence="1">
    <location>
        <begin position="29"/>
        <end position="44"/>
    </location>
</feature>
<proteinExistence type="predicted"/>
<evidence type="ECO:0000313" key="4">
    <source>
        <dbReference type="EnsemblFungi" id="EJT70267"/>
    </source>
</evidence>
<reference evidence="4" key="5">
    <citation type="submission" date="2018-04" db="UniProtKB">
        <authorList>
            <consortium name="EnsemblFungi"/>
        </authorList>
    </citation>
    <scope>IDENTIFICATION</scope>
    <source>
        <strain evidence="4">R3-111a-1</strain>
    </source>
</reference>
<dbReference type="AlphaFoldDB" id="J3PG14"/>
<reference evidence="4" key="4">
    <citation type="journal article" date="2015" name="G3 (Bethesda)">
        <title>Genome sequences of three phytopathogenic species of the Magnaporthaceae family of fungi.</title>
        <authorList>
            <person name="Okagaki L.H."/>
            <person name="Nunes C.C."/>
            <person name="Sailsbery J."/>
            <person name="Clay B."/>
            <person name="Brown D."/>
            <person name="John T."/>
            <person name="Oh Y."/>
            <person name="Young N."/>
            <person name="Fitzgerald M."/>
            <person name="Haas B.J."/>
            <person name="Zeng Q."/>
            <person name="Young S."/>
            <person name="Adiconis X."/>
            <person name="Fan L."/>
            <person name="Levin J.Z."/>
            <person name="Mitchell T.K."/>
            <person name="Okubara P.A."/>
            <person name="Farman M.L."/>
            <person name="Kohn L.M."/>
            <person name="Birren B."/>
            <person name="Ma L.-J."/>
            <person name="Dean R.A."/>
        </authorList>
    </citation>
    <scope>NUCLEOTIDE SEQUENCE</scope>
    <source>
        <strain evidence="4">R3-111a-1</strain>
    </source>
</reference>
<dbReference type="OrthoDB" id="2140240at2759"/>